<dbReference type="NCBIfam" id="NF002350">
    <property type="entry name" value="PRK01315.1"/>
    <property type="match status" value="1"/>
</dbReference>
<evidence type="ECO:0000256" key="14">
    <source>
        <dbReference type="ARBA" id="ARBA00033245"/>
    </source>
</evidence>
<reference evidence="21" key="1">
    <citation type="journal article" date="2019" name="Int. J. Syst. Evol. Microbiol.">
        <title>The Global Catalogue of Microorganisms (GCM) 10K type strain sequencing project: providing services to taxonomists for standard genome sequencing and annotation.</title>
        <authorList>
            <consortium name="The Broad Institute Genomics Platform"/>
            <consortium name="The Broad Institute Genome Sequencing Center for Infectious Disease"/>
            <person name="Wu L."/>
            <person name="Ma J."/>
        </authorList>
    </citation>
    <scope>NUCLEOTIDE SEQUENCE [LARGE SCALE GENOMIC DNA]</scope>
    <source>
        <strain evidence="21">NBRC 105830</strain>
    </source>
</reference>
<evidence type="ECO:0000256" key="15">
    <source>
        <dbReference type="ARBA" id="ARBA00033342"/>
    </source>
</evidence>
<dbReference type="EMBL" id="BSUJ01000001">
    <property type="protein sequence ID" value="GMA21582.1"/>
    <property type="molecule type" value="Genomic_DNA"/>
</dbReference>
<keyword evidence="5" id="KW-1003">Cell membrane</keyword>
<keyword evidence="10" id="KW-0143">Chaperone</keyword>
<keyword evidence="6 16" id="KW-0812">Transmembrane</keyword>
<evidence type="ECO:0000256" key="17">
    <source>
        <dbReference type="SAM" id="MobiDB-lite"/>
    </source>
</evidence>
<protein>
    <recommendedName>
        <fullName evidence="3">Membrane protein insertase YidC</fullName>
    </recommendedName>
    <alternativeName>
        <fullName evidence="15">Foldase YidC</fullName>
    </alternativeName>
    <alternativeName>
        <fullName evidence="14">Membrane integrase YidC</fullName>
    </alternativeName>
    <alternativeName>
        <fullName evidence="13">Membrane protein YidC</fullName>
    </alternativeName>
</protein>
<dbReference type="CDD" id="cd20070">
    <property type="entry name" value="5TM_YidC_Alb3"/>
    <property type="match status" value="1"/>
</dbReference>
<comment type="subunit">
    <text evidence="12">Interacts with the Sec translocase complex via SecD. Specifically interacts with transmembrane segments of nascent integral membrane proteins during membrane integration.</text>
</comment>
<comment type="function">
    <text evidence="11">Required for the insertion and/or proper folding and/or complex formation of integral membrane proteins into the membrane. Involved in integration of membrane proteins that insert both dependently and independently of the Sec translocase complex, as well as at least some lipoproteins. Aids folding of multispanning membrane proteins.</text>
</comment>
<organism evidence="20 21">
    <name type="scientific">Arsenicicoccus piscis</name>
    <dbReference type="NCBI Taxonomy" id="673954"/>
    <lineage>
        <taxon>Bacteria</taxon>
        <taxon>Bacillati</taxon>
        <taxon>Actinomycetota</taxon>
        <taxon>Actinomycetes</taxon>
        <taxon>Micrococcales</taxon>
        <taxon>Intrasporangiaceae</taxon>
        <taxon>Arsenicicoccus</taxon>
    </lineage>
</organism>
<proteinExistence type="inferred from homology"/>
<evidence type="ECO:0000256" key="1">
    <source>
        <dbReference type="ARBA" id="ARBA00004651"/>
    </source>
</evidence>
<dbReference type="InterPro" id="IPR001708">
    <property type="entry name" value="YidC/ALB3/OXA1/COX18"/>
</dbReference>
<evidence type="ECO:0000259" key="19">
    <source>
        <dbReference type="Pfam" id="PF02096"/>
    </source>
</evidence>
<dbReference type="RefSeq" id="WP_284284927.1">
    <property type="nucleotide sequence ID" value="NZ_BSUJ01000001.1"/>
</dbReference>
<dbReference type="PANTHER" id="PTHR12428:SF65">
    <property type="entry name" value="CYTOCHROME C OXIDASE ASSEMBLY PROTEIN COX18, MITOCHONDRIAL"/>
    <property type="match status" value="1"/>
</dbReference>
<sequence>MCVIRALITPLFIRQLHASRKMQMLQPELQKIQAKYKGKTDPDSRQAMTQETMELYKAHGTNPLSSCMPILLQMPIFFALFNVLNGVGNIANARRGAVGPITQSVAQQIEASTLFGVRMSDTFMNAWRTGHAAPIVVTLALIVIMSISTFTSQHMAMTKNMPASALDNPMFKQQRILLYITPFFFFISGPNFPIGVLIYWVVSNIWSMLQQFYTIRQMPTPGSPAYAEYEKRQRAKGKAVVDPRGTVVGELAGDGAPAVRQSGQRQQPKRKGRKGSGSPSAGSGGASSSRPASSDDDVDHSGGGSSTRS</sequence>
<feature type="region of interest" description="Disordered" evidence="17">
    <location>
        <begin position="234"/>
        <end position="309"/>
    </location>
</feature>
<feature type="compositionally biased region" description="Low complexity" evidence="17">
    <location>
        <begin position="276"/>
        <end position="292"/>
    </location>
</feature>
<evidence type="ECO:0000256" key="6">
    <source>
        <dbReference type="ARBA" id="ARBA00022692"/>
    </source>
</evidence>
<dbReference type="PANTHER" id="PTHR12428">
    <property type="entry name" value="OXA1"/>
    <property type="match status" value="1"/>
</dbReference>
<evidence type="ECO:0000256" key="2">
    <source>
        <dbReference type="ARBA" id="ARBA00010527"/>
    </source>
</evidence>
<dbReference type="NCBIfam" id="TIGR03592">
    <property type="entry name" value="yidC_oxa1_cterm"/>
    <property type="match status" value="1"/>
</dbReference>
<comment type="subcellular location">
    <subcellularLocation>
        <location evidence="1">Cell membrane</location>
        <topology evidence="1">Multi-pass membrane protein</topology>
    </subcellularLocation>
    <subcellularLocation>
        <location evidence="16">Membrane</location>
        <topology evidence="16">Multi-pass membrane protein</topology>
    </subcellularLocation>
</comment>
<evidence type="ECO:0000256" key="8">
    <source>
        <dbReference type="ARBA" id="ARBA00022989"/>
    </source>
</evidence>
<keyword evidence="8 18" id="KW-1133">Transmembrane helix</keyword>
<evidence type="ECO:0000256" key="11">
    <source>
        <dbReference type="ARBA" id="ARBA00025034"/>
    </source>
</evidence>
<dbReference type="InterPro" id="IPR047196">
    <property type="entry name" value="YidC_ALB_C"/>
</dbReference>
<feature type="transmembrane region" description="Helical" evidence="18">
    <location>
        <begin position="132"/>
        <end position="156"/>
    </location>
</feature>
<evidence type="ECO:0000256" key="13">
    <source>
        <dbReference type="ARBA" id="ARBA00031538"/>
    </source>
</evidence>
<evidence type="ECO:0000256" key="10">
    <source>
        <dbReference type="ARBA" id="ARBA00023186"/>
    </source>
</evidence>
<keyword evidence="21" id="KW-1185">Reference proteome</keyword>
<evidence type="ECO:0000313" key="20">
    <source>
        <dbReference type="EMBL" id="GMA21582.1"/>
    </source>
</evidence>
<feature type="domain" description="Membrane insertase YidC/Oxa/ALB C-terminal" evidence="19">
    <location>
        <begin position="2"/>
        <end position="215"/>
    </location>
</feature>
<evidence type="ECO:0000256" key="18">
    <source>
        <dbReference type="SAM" id="Phobius"/>
    </source>
</evidence>
<evidence type="ECO:0000256" key="4">
    <source>
        <dbReference type="ARBA" id="ARBA00022448"/>
    </source>
</evidence>
<feature type="transmembrane region" description="Helical" evidence="18">
    <location>
        <begin position="176"/>
        <end position="202"/>
    </location>
</feature>
<keyword evidence="4" id="KW-0813">Transport</keyword>
<comment type="caution">
    <text evidence="20">The sequence shown here is derived from an EMBL/GenBank/DDBJ whole genome shotgun (WGS) entry which is preliminary data.</text>
</comment>
<name>A0ABQ6HT73_9MICO</name>
<dbReference type="Proteomes" id="UP001157109">
    <property type="component" value="Unassembled WGS sequence"/>
</dbReference>
<comment type="similarity">
    <text evidence="2">Belongs to the OXA1/ALB3/YidC family. Type 1 subfamily.</text>
</comment>
<evidence type="ECO:0000313" key="21">
    <source>
        <dbReference type="Proteomes" id="UP001157109"/>
    </source>
</evidence>
<evidence type="ECO:0000256" key="5">
    <source>
        <dbReference type="ARBA" id="ARBA00022475"/>
    </source>
</evidence>
<keyword evidence="7" id="KW-0653">Protein transport</keyword>
<dbReference type="Pfam" id="PF02096">
    <property type="entry name" value="60KD_IMP"/>
    <property type="match status" value="1"/>
</dbReference>
<keyword evidence="9 18" id="KW-0472">Membrane</keyword>
<gene>
    <name evidence="20" type="ORF">GCM10025862_36030</name>
</gene>
<dbReference type="InterPro" id="IPR028055">
    <property type="entry name" value="YidC/Oxa/ALB_C"/>
</dbReference>
<evidence type="ECO:0000256" key="3">
    <source>
        <dbReference type="ARBA" id="ARBA00015325"/>
    </source>
</evidence>
<accession>A0ABQ6HT73</accession>
<evidence type="ECO:0000256" key="7">
    <source>
        <dbReference type="ARBA" id="ARBA00022927"/>
    </source>
</evidence>
<evidence type="ECO:0000256" key="16">
    <source>
        <dbReference type="RuleBase" id="RU003945"/>
    </source>
</evidence>
<evidence type="ECO:0000256" key="9">
    <source>
        <dbReference type="ARBA" id="ARBA00023136"/>
    </source>
</evidence>
<evidence type="ECO:0000256" key="12">
    <source>
        <dbReference type="ARBA" id="ARBA00026028"/>
    </source>
</evidence>